<name>A0AAP0WXA9_LIQFO</name>
<gene>
    <name evidence="1" type="ORF">L1049_011817</name>
</gene>
<evidence type="ECO:0000313" key="1">
    <source>
        <dbReference type="EMBL" id="KAK9283569.1"/>
    </source>
</evidence>
<proteinExistence type="predicted"/>
<organism evidence="1 2">
    <name type="scientific">Liquidambar formosana</name>
    <name type="common">Formosan gum</name>
    <dbReference type="NCBI Taxonomy" id="63359"/>
    <lineage>
        <taxon>Eukaryota</taxon>
        <taxon>Viridiplantae</taxon>
        <taxon>Streptophyta</taxon>
        <taxon>Embryophyta</taxon>
        <taxon>Tracheophyta</taxon>
        <taxon>Spermatophyta</taxon>
        <taxon>Magnoliopsida</taxon>
        <taxon>eudicotyledons</taxon>
        <taxon>Gunneridae</taxon>
        <taxon>Pentapetalae</taxon>
        <taxon>Saxifragales</taxon>
        <taxon>Altingiaceae</taxon>
        <taxon>Liquidambar</taxon>
    </lineage>
</organism>
<dbReference type="Proteomes" id="UP001415857">
    <property type="component" value="Unassembled WGS sequence"/>
</dbReference>
<keyword evidence="2" id="KW-1185">Reference proteome</keyword>
<comment type="caution">
    <text evidence="1">The sequence shown here is derived from an EMBL/GenBank/DDBJ whole genome shotgun (WGS) entry which is preliminary data.</text>
</comment>
<dbReference type="EMBL" id="JBBPBK010000006">
    <property type="protein sequence ID" value="KAK9283569.1"/>
    <property type="molecule type" value="Genomic_DNA"/>
</dbReference>
<accession>A0AAP0WXA9</accession>
<protein>
    <submittedName>
        <fullName evidence="1">Uncharacterized protein</fullName>
    </submittedName>
</protein>
<dbReference type="AlphaFoldDB" id="A0AAP0WXA9"/>
<sequence length="92" mass="10929">MFIMSQKLKVLRKSLRKWNWEVFGDINLCVEHEKRNLEAIQLVISNLEPSNALFATEDLMKWSLAHALKVQEIFWKEKSRAKWIQEGDRNTA</sequence>
<reference evidence="1 2" key="1">
    <citation type="journal article" date="2024" name="Plant J.">
        <title>Genome sequences and population genomics reveal climatic adaptation and genomic divergence between two closely related sweetgum species.</title>
        <authorList>
            <person name="Xu W.Q."/>
            <person name="Ren C.Q."/>
            <person name="Zhang X.Y."/>
            <person name="Comes H.P."/>
            <person name="Liu X.H."/>
            <person name="Li Y.G."/>
            <person name="Kettle C.J."/>
            <person name="Jalonen R."/>
            <person name="Gaisberger H."/>
            <person name="Ma Y.Z."/>
            <person name="Qiu Y.X."/>
        </authorList>
    </citation>
    <scope>NUCLEOTIDE SEQUENCE [LARGE SCALE GENOMIC DNA]</scope>
    <source>
        <strain evidence="1">Hangzhou</strain>
    </source>
</reference>
<evidence type="ECO:0000313" key="2">
    <source>
        <dbReference type="Proteomes" id="UP001415857"/>
    </source>
</evidence>